<name>A0A3B1ABC6_9ZZZZ</name>
<organism evidence="2">
    <name type="scientific">hydrothermal vent metagenome</name>
    <dbReference type="NCBI Taxonomy" id="652676"/>
    <lineage>
        <taxon>unclassified sequences</taxon>
        <taxon>metagenomes</taxon>
        <taxon>ecological metagenomes</taxon>
    </lineage>
</organism>
<keyword evidence="1" id="KW-1133">Transmembrane helix</keyword>
<feature type="transmembrane region" description="Helical" evidence="1">
    <location>
        <begin position="58"/>
        <end position="79"/>
    </location>
</feature>
<protein>
    <submittedName>
        <fullName evidence="2">Uncharacterized protein</fullName>
    </submittedName>
</protein>
<proteinExistence type="predicted"/>
<keyword evidence="1" id="KW-0472">Membrane</keyword>
<dbReference type="AlphaFoldDB" id="A0A3B1ABC6"/>
<accession>A0A3B1ABC6</accession>
<feature type="transmembrane region" description="Helical" evidence="1">
    <location>
        <begin position="32"/>
        <end position="52"/>
    </location>
</feature>
<gene>
    <name evidence="2" type="ORF">MNBD_GAMMA23-1289</name>
</gene>
<evidence type="ECO:0000313" key="2">
    <source>
        <dbReference type="EMBL" id="VAW97162.1"/>
    </source>
</evidence>
<reference evidence="2" key="1">
    <citation type="submission" date="2018-06" db="EMBL/GenBank/DDBJ databases">
        <authorList>
            <person name="Zhirakovskaya E."/>
        </authorList>
    </citation>
    <scope>NUCLEOTIDE SEQUENCE</scope>
</reference>
<dbReference type="EMBL" id="UOFT01000055">
    <property type="protein sequence ID" value="VAW97162.1"/>
    <property type="molecule type" value="Genomic_DNA"/>
</dbReference>
<sequence length="93" mass="10190">MKQILRKIFAPVLNIFESGNEPYAIKPLSRKILIVISVLFSGLASVVLYLMPDDADPGYFLPVVIFGSIAFIGFIVGFLGTDRAVAKIWGSRS</sequence>
<evidence type="ECO:0000256" key="1">
    <source>
        <dbReference type="SAM" id="Phobius"/>
    </source>
</evidence>
<keyword evidence="1" id="KW-0812">Transmembrane</keyword>